<proteinExistence type="predicted"/>
<dbReference type="SUPFAM" id="SSF143842">
    <property type="entry name" value="YwmB-like"/>
    <property type="match status" value="1"/>
</dbReference>
<comment type="caution">
    <text evidence="1">The sequence shown here is derived from an EMBL/GenBank/DDBJ whole genome shotgun (WGS) entry which is preliminary data.</text>
</comment>
<dbReference type="InterPro" id="IPR036209">
    <property type="entry name" value="YwmB-like_sf"/>
</dbReference>
<evidence type="ECO:0000313" key="2">
    <source>
        <dbReference type="Proteomes" id="UP001589738"/>
    </source>
</evidence>
<evidence type="ECO:0000313" key="1">
    <source>
        <dbReference type="EMBL" id="MFC0477395.1"/>
    </source>
</evidence>
<keyword evidence="2" id="KW-1185">Reference proteome</keyword>
<dbReference type="Gene3D" id="3.30.360.40">
    <property type="entry name" value="YwmB-like"/>
    <property type="match status" value="1"/>
</dbReference>
<dbReference type="InterPro" id="IPR014794">
    <property type="entry name" value="DUF1779"/>
</dbReference>
<sequence>MKKSLLLIFIGLVLLFSFYGKYREVQAQEEKVISTVNTIKKAKGIISEWTIYYSEETELIKTLKEYRKMETSLKQDYPNFKWIEDDSKEHHIKITGSAVENVKEKELITLTAYKSGEGYKVLQTYSYTSKKWSENTYFDILQKLNNKKDVFFTVKAKLSDSGMTDLNEKANLLLDELSSVQVESLKEEDFVSISAFNDNWEYFLPTANHKKMNLQLALRKNVDESKINLTIGSPIITVEY</sequence>
<gene>
    <name evidence="1" type="ORF">ACFFHF_19550</name>
</gene>
<dbReference type="Pfam" id="PF08680">
    <property type="entry name" value="DUF1779"/>
    <property type="match status" value="1"/>
</dbReference>
<dbReference type="RefSeq" id="WP_160549846.1">
    <property type="nucleotide sequence ID" value="NZ_JBHLUU010000121.1"/>
</dbReference>
<organism evidence="1 2">
    <name type="scientific">Robertmurraya beringensis</name>
    <dbReference type="NCBI Taxonomy" id="641660"/>
    <lineage>
        <taxon>Bacteria</taxon>
        <taxon>Bacillati</taxon>
        <taxon>Bacillota</taxon>
        <taxon>Bacilli</taxon>
        <taxon>Bacillales</taxon>
        <taxon>Bacillaceae</taxon>
        <taxon>Robertmurraya</taxon>
    </lineage>
</organism>
<protein>
    <submittedName>
        <fullName evidence="1">YwmB family TATA-box binding protein</fullName>
    </submittedName>
</protein>
<dbReference type="EMBL" id="JBHLUU010000121">
    <property type="protein sequence ID" value="MFC0477395.1"/>
    <property type="molecule type" value="Genomic_DNA"/>
</dbReference>
<dbReference type="Proteomes" id="UP001589738">
    <property type="component" value="Unassembled WGS sequence"/>
</dbReference>
<accession>A0ABV6KWJ4</accession>
<reference evidence="1 2" key="1">
    <citation type="submission" date="2024-09" db="EMBL/GenBank/DDBJ databases">
        <authorList>
            <person name="Sun Q."/>
            <person name="Mori K."/>
        </authorList>
    </citation>
    <scope>NUCLEOTIDE SEQUENCE [LARGE SCALE GENOMIC DNA]</scope>
    <source>
        <strain evidence="1 2">CGMCC 1.9126</strain>
    </source>
</reference>
<dbReference type="Gene3D" id="3.30.2030.10">
    <property type="entry name" value="YwmB-like"/>
    <property type="match status" value="1"/>
</dbReference>
<name>A0ABV6KWJ4_9BACI</name>